<protein>
    <submittedName>
        <fullName evidence="1">Os01g0735500 protein</fullName>
    </submittedName>
</protein>
<reference evidence="1 2" key="3">
    <citation type="journal article" date="2013" name="Rice">
        <title>Improvement of the Oryza sativa Nipponbare reference genome using next generation sequence and optical map data.</title>
        <authorList>
            <person name="Kawahara Y."/>
            <person name="de la Bastide M."/>
            <person name="Hamilton J.P."/>
            <person name="Kanamori H."/>
            <person name="McCombie W.R."/>
            <person name="Ouyang S."/>
            <person name="Schwartz D.C."/>
            <person name="Tanaka T."/>
            <person name="Wu J."/>
            <person name="Zhou S."/>
            <person name="Childs K.L."/>
            <person name="Davidson R.M."/>
            <person name="Lin H."/>
            <person name="Quesada-Ocampo L."/>
            <person name="Vaillancourt B."/>
            <person name="Sakai H."/>
            <person name="Lee S.S."/>
            <person name="Kim J."/>
            <person name="Numa H."/>
            <person name="Itoh T."/>
            <person name="Buell C.R."/>
            <person name="Matsumoto T."/>
        </authorList>
    </citation>
    <scope>NUCLEOTIDE SEQUENCE [LARGE SCALE GENOMIC DNA]</scope>
    <source>
        <strain evidence="2">cv. Nipponbare</strain>
    </source>
</reference>
<reference evidence="1 2" key="2">
    <citation type="journal article" date="2013" name="Plant Cell Physiol.">
        <title>Rice Annotation Project Database (RAP-DB): an integrative and interactive database for rice genomics.</title>
        <authorList>
            <person name="Sakai H."/>
            <person name="Lee S.S."/>
            <person name="Tanaka T."/>
            <person name="Numa H."/>
            <person name="Kim J."/>
            <person name="Kawahara Y."/>
            <person name="Wakimoto H."/>
            <person name="Yang C.C."/>
            <person name="Iwamoto M."/>
            <person name="Abe T."/>
            <person name="Yamada Y."/>
            <person name="Muto A."/>
            <person name="Inokuchi H."/>
            <person name="Ikemura T."/>
            <person name="Matsumoto T."/>
            <person name="Sasaki T."/>
            <person name="Itoh T."/>
        </authorList>
    </citation>
    <scope>NUCLEOTIDE SEQUENCE [LARGE SCALE GENOMIC DNA]</scope>
    <source>
        <strain evidence="2">cv. Nipponbare</strain>
    </source>
</reference>
<dbReference type="InParanoid" id="A0A0P0V7W3"/>
<sequence>MSPKKLAVIYPPPGMIGHLVSTVELGKLLVPHGIDVTIVLGGQDDGGAAATASFLADAAATNPELSFHRLPQPTLPCNVPADDYVSRSGLRVCTGFRPRSM</sequence>
<gene>
    <name evidence="1" type="ordered locus">Os01g0735500</name>
    <name evidence="1" type="ORF">OSNPB_010735500</name>
</gene>
<evidence type="ECO:0000313" key="2">
    <source>
        <dbReference type="Proteomes" id="UP000059680"/>
    </source>
</evidence>
<accession>A0A0P0V7W3</accession>
<proteinExistence type="predicted"/>
<dbReference type="SMR" id="A0A0P0V7W3"/>
<name>A0A0P0V7W3_ORYSJ</name>
<dbReference type="Gene3D" id="3.40.50.2000">
    <property type="entry name" value="Glycogen Phosphorylase B"/>
    <property type="match status" value="1"/>
</dbReference>
<evidence type="ECO:0000313" key="1">
    <source>
        <dbReference type="EMBL" id="BAS74220.1"/>
    </source>
</evidence>
<dbReference type="Gramene" id="Os01t0735500-01">
    <property type="protein sequence ID" value="Os01t0735500-01"/>
    <property type="gene ID" value="Os01g0735500"/>
</dbReference>
<dbReference type="FunCoup" id="A0A0P0V7W3">
    <property type="interactions" value="31"/>
</dbReference>
<dbReference type="EMBL" id="AP014957">
    <property type="protein sequence ID" value="BAS74220.1"/>
    <property type="molecule type" value="Genomic_DNA"/>
</dbReference>
<dbReference type="AlphaFoldDB" id="A0A0P0V7W3"/>
<keyword evidence="2" id="KW-1185">Reference proteome</keyword>
<dbReference type="PaxDb" id="39947-A0A0P0V7W3"/>
<dbReference type="Proteomes" id="UP000059680">
    <property type="component" value="Chromosome 1"/>
</dbReference>
<dbReference type="SUPFAM" id="SSF53756">
    <property type="entry name" value="UDP-Glycosyltransferase/glycogen phosphorylase"/>
    <property type="match status" value="1"/>
</dbReference>
<reference evidence="2" key="1">
    <citation type="journal article" date="2005" name="Nature">
        <title>The map-based sequence of the rice genome.</title>
        <authorList>
            <consortium name="International rice genome sequencing project (IRGSP)"/>
            <person name="Matsumoto T."/>
            <person name="Wu J."/>
            <person name="Kanamori H."/>
            <person name="Katayose Y."/>
            <person name="Fujisawa M."/>
            <person name="Namiki N."/>
            <person name="Mizuno H."/>
            <person name="Yamamoto K."/>
            <person name="Antonio B.A."/>
            <person name="Baba T."/>
            <person name="Sakata K."/>
            <person name="Nagamura Y."/>
            <person name="Aoki H."/>
            <person name="Arikawa K."/>
            <person name="Arita K."/>
            <person name="Bito T."/>
            <person name="Chiden Y."/>
            <person name="Fujitsuka N."/>
            <person name="Fukunaka R."/>
            <person name="Hamada M."/>
            <person name="Harada C."/>
            <person name="Hayashi A."/>
            <person name="Hijishita S."/>
            <person name="Honda M."/>
            <person name="Hosokawa S."/>
            <person name="Ichikawa Y."/>
            <person name="Idonuma A."/>
            <person name="Iijima M."/>
            <person name="Ikeda M."/>
            <person name="Ikeno M."/>
            <person name="Ito K."/>
            <person name="Ito S."/>
            <person name="Ito T."/>
            <person name="Ito Y."/>
            <person name="Ito Y."/>
            <person name="Iwabuchi A."/>
            <person name="Kamiya K."/>
            <person name="Karasawa W."/>
            <person name="Kurita K."/>
            <person name="Katagiri S."/>
            <person name="Kikuta A."/>
            <person name="Kobayashi H."/>
            <person name="Kobayashi N."/>
            <person name="Machita K."/>
            <person name="Maehara T."/>
            <person name="Masukawa M."/>
            <person name="Mizubayashi T."/>
            <person name="Mukai Y."/>
            <person name="Nagasaki H."/>
            <person name="Nagata Y."/>
            <person name="Naito S."/>
            <person name="Nakashima M."/>
            <person name="Nakama Y."/>
            <person name="Nakamichi Y."/>
            <person name="Nakamura M."/>
            <person name="Meguro A."/>
            <person name="Negishi M."/>
            <person name="Ohta I."/>
            <person name="Ohta T."/>
            <person name="Okamoto M."/>
            <person name="Ono N."/>
            <person name="Saji S."/>
            <person name="Sakaguchi M."/>
            <person name="Sakai K."/>
            <person name="Shibata M."/>
            <person name="Shimokawa T."/>
            <person name="Song J."/>
            <person name="Takazaki Y."/>
            <person name="Terasawa K."/>
            <person name="Tsugane M."/>
            <person name="Tsuji K."/>
            <person name="Ueda S."/>
            <person name="Waki K."/>
            <person name="Yamagata H."/>
            <person name="Yamamoto M."/>
            <person name="Yamamoto S."/>
            <person name="Yamane H."/>
            <person name="Yoshiki S."/>
            <person name="Yoshihara R."/>
            <person name="Yukawa K."/>
            <person name="Zhong H."/>
            <person name="Yano M."/>
            <person name="Yuan Q."/>
            <person name="Ouyang S."/>
            <person name="Liu J."/>
            <person name="Jones K.M."/>
            <person name="Gansberger K."/>
            <person name="Moffat K."/>
            <person name="Hill J."/>
            <person name="Bera J."/>
            <person name="Fadrosh D."/>
            <person name="Jin S."/>
            <person name="Johri S."/>
            <person name="Kim M."/>
            <person name="Overton L."/>
            <person name="Reardon M."/>
            <person name="Tsitrin T."/>
            <person name="Vuong H."/>
            <person name="Weaver B."/>
            <person name="Ciecko A."/>
            <person name="Tallon L."/>
            <person name="Jackson J."/>
            <person name="Pai G."/>
            <person name="Aken S.V."/>
            <person name="Utterback T."/>
            <person name="Reidmuller S."/>
            <person name="Feldblyum T."/>
            <person name="Hsiao J."/>
            <person name="Zismann V."/>
            <person name="Iobst S."/>
            <person name="de Vazeille A.R."/>
            <person name="Buell C.R."/>
            <person name="Ying K."/>
            <person name="Li Y."/>
            <person name="Lu T."/>
            <person name="Huang Y."/>
            <person name="Zhao Q."/>
            <person name="Feng Q."/>
            <person name="Zhang L."/>
            <person name="Zhu J."/>
            <person name="Weng Q."/>
            <person name="Mu J."/>
            <person name="Lu Y."/>
            <person name="Fan D."/>
            <person name="Liu Y."/>
            <person name="Guan J."/>
            <person name="Zhang Y."/>
            <person name="Yu S."/>
            <person name="Liu X."/>
            <person name="Zhang Y."/>
            <person name="Hong G."/>
            <person name="Han B."/>
            <person name="Choisne N."/>
            <person name="Demange N."/>
            <person name="Orjeda G."/>
            <person name="Samain S."/>
            <person name="Cattolico L."/>
            <person name="Pelletier E."/>
            <person name="Couloux A."/>
            <person name="Segurens B."/>
            <person name="Wincker P."/>
            <person name="D'Hont A."/>
            <person name="Scarpelli C."/>
            <person name="Weissenbach J."/>
            <person name="Salanoubat M."/>
            <person name="Quetier F."/>
            <person name="Yu Y."/>
            <person name="Kim H.R."/>
            <person name="Rambo T."/>
            <person name="Currie J."/>
            <person name="Collura K."/>
            <person name="Luo M."/>
            <person name="Yang T."/>
            <person name="Ammiraju J.S.S."/>
            <person name="Engler F."/>
            <person name="Soderlund C."/>
            <person name="Wing R.A."/>
            <person name="Palmer L.E."/>
            <person name="de la Bastide M."/>
            <person name="Spiegel L."/>
            <person name="Nascimento L."/>
            <person name="Zutavern T."/>
            <person name="O'Shaughnessy A."/>
            <person name="Dike S."/>
            <person name="Dedhia N."/>
            <person name="Preston R."/>
            <person name="Balija V."/>
            <person name="McCombie W.R."/>
            <person name="Chow T."/>
            <person name="Chen H."/>
            <person name="Chung M."/>
            <person name="Chen C."/>
            <person name="Shaw J."/>
            <person name="Wu H."/>
            <person name="Hsiao K."/>
            <person name="Chao Y."/>
            <person name="Chu M."/>
            <person name="Cheng C."/>
            <person name="Hour A."/>
            <person name="Lee P."/>
            <person name="Lin S."/>
            <person name="Lin Y."/>
            <person name="Liou J."/>
            <person name="Liu S."/>
            <person name="Hsing Y."/>
            <person name="Raghuvanshi S."/>
            <person name="Mohanty A."/>
            <person name="Bharti A.K."/>
            <person name="Gaur A."/>
            <person name="Gupta V."/>
            <person name="Kumar D."/>
            <person name="Ravi V."/>
            <person name="Vij S."/>
            <person name="Kapur A."/>
            <person name="Khurana P."/>
            <person name="Khurana P."/>
            <person name="Khurana J.P."/>
            <person name="Tyagi A.K."/>
            <person name="Gaikwad K."/>
            <person name="Singh A."/>
            <person name="Dalal V."/>
            <person name="Srivastava S."/>
            <person name="Dixit A."/>
            <person name="Pal A.K."/>
            <person name="Ghazi I.A."/>
            <person name="Yadav M."/>
            <person name="Pandit A."/>
            <person name="Bhargava A."/>
            <person name="Sureshbabu K."/>
            <person name="Batra K."/>
            <person name="Sharma T.R."/>
            <person name="Mohapatra T."/>
            <person name="Singh N.K."/>
            <person name="Messing J."/>
            <person name="Nelson A.B."/>
            <person name="Fuks G."/>
            <person name="Kavchok S."/>
            <person name="Keizer G."/>
            <person name="Linton E."/>
            <person name="Llaca V."/>
            <person name="Song R."/>
            <person name="Tanyolac B."/>
            <person name="Young S."/>
            <person name="Ho-Il K."/>
            <person name="Hahn J.H."/>
            <person name="Sangsakoo G."/>
            <person name="Vanavichit A."/>
            <person name="de Mattos Luiz.A.T."/>
            <person name="Zimmer P.D."/>
            <person name="Malone G."/>
            <person name="Dellagostin O."/>
            <person name="de Oliveira A.C."/>
            <person name="Bevan M."/>
            <person name="Bancroft I."/>
            <person name="Minx P."/>
            <person name="Cordum H."/>
            <person name="Wilson R."/>
            <person name="Cheng Z."/>
            <person name="Jin W."/>
            <person name="Jiang J."/>
            <person name="Leong S.A."/>
            <person name="Iwama H."/>
            <person name="Gojobori T."/>
            <person name="Itoh T."/>
            <person name="Niimura Y."/>
            <person name="Fujii Y."/>
            <person name="Habara T."/>
            <person name="Sakai H."/>
            <person name="Sato Y."/>
            <person name="Wilson G."/>
            <person name="Kumar K."/>
            <person name="McCouch S."/>
            <person name="Juretic N."/>
            <person name="Hoen D."/>
            <person name="Wright S."/>
            <person name="Bruskiewich R."/>
            <person name="Bureau T."/>
            <person name="Miyao A."/>
            <person name="Hirochika H."/>
            <person name="Nishikawa T."/>
            <person name="Kadowaki K."/>
            <person name="Sugiura M."/>
            <person name="Burr B."/>
            <person name="Sasaki T."/>
        </authorList>
    </citation>
    <scope>NUCLEOTIDE SEQUENCE [LARGE SCALE GENOMIC DNA]</scope>
    <source>
        <strain evidence="2">cv. Nipponbare</strain>
    </source>
</reference>
<organism evidence="1 2">
    <name type="scientific">Oryza sativa subsp. japonica</name>
    <name type="common">Rice</name>
    <dbReference type="NCBI Taxonomy" id="39947"/>
    <lineage>
        <taxon>Eukaryota</taxon>
        <taxon>Viridiplantae</taxon>
        <taxon>Streptophyta</taxon>
        <taxon>Embryophyta</taxon>
        <taxon>Tracheophyta</taxon>
        <taxon>Spermatophyta</taxon>
        <taxon>Magnoliopsida</taxon>
        <taxon>Liliopsida</taxon>
        <taxon>Poales</taxon>
        <taxon>Poaceae</taxon>
        <taxon>BOP clade</taxon>
        <taxon>Oryzoideae</taxon>
        <taxon>Oryzeae</taxon>
        <taxon>Oryzinae</taxon>
        <taxon>Oryza</taxon>
        <taxon>Oryza sativa</taxon>
    </lineage>
</organism>